<comment type="caution">
    <text evidence="4">The sequence shown here is derived from an EMBL/GenBank/DDBJ whole genome shotgun (WGS) entry which is preliminary data.</text>
</comment>
<reference evidence="4 5" key="1">
    <citation type="journal article" date="2015" name="Microbiome">
        <title>Genomic resolution of linkages in carbon, nitrogen, and sulfur cycling among widespread estuary sediment bacteria.</title>
        <authorList>
            <person name="Baker B.J."/>
            <person name="Lazar C.S."/>
            <person name="Teske A.P."/>
            <person name="Dick G.J."/>
        </authorList>
    </citation>
    <scope>NUCLEOTIDE SEQUENCE [LARGE SCALE GENOMIC DNA]</scope>
    <source>
        <strain evidence="4">SM1_77</strain>
    </source>
</reference>
<sequence>MKQHDTRLKIIRAGLKVFAKKGYFKTTVDDIAKEVGIGKGTVYLYFKDKPTLYISTIEEHFSGAIAFLEEIKDERLSNTDKLNKIADEWFNYMLKHKSSFPMFTMENINLSRKIMKAIKPLIPKHINEMTDLVAQIIEDGIAQKEFRKVKPRIAALHFLNTIRTAFFASFFFPELSGEKDAVLEVFFNGLVERR</sequence>
<name>A0A0S8K4R2_UNCW3</name>
<feature type="DNA-binding region" description="H-T-H motif" evidence="2">
    <location>
        <begin position="27"/>
        <end position="46"/>
    </location>
</feature>
<dbReference type="SUPFAM" id="SSF48498">
    <property type="entry name" value="Tetracyclin repressor-like, C-terminal domain"/>
    <property type="match status" value="1"/>
</dbReference>
<dbReference type="Gene3D" id="1.10.357.10">
    <property type="entry name" value="Tetracycline Repressor, domain 2"/>
    <property type="match status" value="1"/>
</dbReference>
<evidence type="ECO:0000313" key="5">
    <source>
        <dbReference type="Proteomes" id="UP000050975"/>
    </source>
</evidence>
<dbReference type="Pfam" id="PF17932">
    <property type="entry name" value="TetR_C_24"/>
    <property type="match status" value="1"/>
</dbReference>
<dbReference type="EMBL" id="LJVE01000002">
    <property type="protein sequence ID" value="KPL15925.1"/>
    <property type="molecule type" value="Genomic_DNA"/>
</dbReference>
<feature type="domain" description="HTH tetR-type" evidence="3">
    <location>
        <begin position="4"/>
        <end position="64"/>
    </location>
</feature>
<keyword evidence="1 2" id="KW-0238">DNA-binding</keyword>
<dbReference type="InterPro" id="IPR050624">
    <property type="entry name" value="HTH-type_Tx_Regulator"/>
</dbReference>
<evidence type="ECO:0000313" key="4">
    <source>
        <dbReference type="EMBL" id="KPL15925.1"/>
    </source>
</evidence>
<organism evidence="4 5">
    <name type="scientific">candidate division WOR_3 bacterium SM1_77</name>
    <dbReference type="NCBI Taxonomy" id="1703778"/>
    <lineage>
        <taxon>Bacteria</taxon>
        <taxon>Bacteria division WOR-3</taxon>
    </lineage>
</organism>
<dbReference type="PRINTS" id="PR00455">
    <property type="entry name" value="HTHTETR"/>
</dbReference>
<dbReference type="InterPro" id="IPR009057">
    <property type="entry name" value="Homeodomain-like_sf"/>
</dbReference>
<dbReference type="PANTHER" id="PTHR43479:SF11">
    <property type="entry name" value="ACREF_ENVCD OPERON REPRESSOR-RELATED"/>
    <property type="match status" value="1"/>
</dbReference>
<dbReference type="InterPro" id="IPR036271">
    <property type="entry name" value="Tet_transcr_reg_TetR-rel_C_sf"/>
</dbReference>
<proteinExistence type="predicted"/>
<dbReference type="InterPro" id="IPR023772">
    <property type="entry name" value="DNA-bd_HTH_TetR-type_CS"/>
</dbReference>
<dbReference type="PROSITE" id="PS01081">
    <property type="entry name" value="HTH_TETR_1"/>
    <property type="match status" value="1"/>
</dbReference>
<dbReference type="AlphaFoldDB" id="A0A0S8K4R2"/>
<dbReference type="InterPro" id="IPR001647">
    <property type="entry name" value="HTH_TetR"/>
</dbReference>
<dbReference type="GO" id="GO:0003677">
    <property type="term" value="F:DNA binding"/>
    <property type="evidence" value="ECO:0007669"/>
    <property type="project" value="UniProtKB-UniRule"/>
</dbReference>
<dbReference type="PROSITE" id="PS50977">
    <property type="entry name" value="HTH_TETR_2"/>
    <property type="match status" value="1"/>
</dbReference>
<evidence type="ECO:0000256" key="1">
    <source>
        <dbReference type="ARBA" id="ARBA00023125"/>
    </source>
</evidence>
<protein>
    <recommendedName>
        <fullName evidence="3">HTH tetR-type domain-containing protein</fullName>
    </recommendedName>
</protein>
<gene>
    <name evidence="4" type="ORF">AMJ74_00265</name>
</gene>
<dbReference type="Proteomes" id="UP000050975">
    <property type="component" value="Unassembled WGS sequence"/>
</dbReference>
<dbReference type="Gene3D" id="1.10.10.60">
    <property type="entry name" value="Homeodomain-like"/>
    <property type="match status" value="1"/>
</dbReference>
<accession>A0A0S8K4R2</accession>
<dbReference type="PANTHER" id="PTHR43479">
    <property type="entry name" value="ACREF/ENVCD OPERON REPRESSOR-RELATED"/>
    <property type="match status" value="1"/>
</dbReference>
<dbReference type="InterPro" id="IPR041490">
    <property type="entry name" value="KstR2_TetR_C"/>
</dbReference>
<evidence type="ECO:0000256" key="2">
    <source>
        <dbReference type="PROSITE-ProRule" id="PRU00335"/>
    </source>
</evidence>
<dbReference type="Pfam" id="PF00440">
    <property type="entry name" value="TetR_N"/>
    <property type="match status" value="1"/>
</dbReference>
<evidence type="ECO:0000259" key="3">
    <source>
        <dbReference type="PROSITE" id="PS50977"/>
    </source>
</evidence>
<dbReference type="SUPFAM" id="SSF46689">
    <property type="entry name" value="Homeodomain-like"/>
    <property type="match status" value="1"/>
</dbReference>